<dbReference type="Proteomes" id="UP000250222">
    <property type="component" value="Unassembled WGS sequence"/>
</dbReference>
<dbReference type="PANTHER" id="PTHR43847:SF1">
    <property type="entry name" value="BLL3993 PROTEIN"/>
    <property type="match status" value="1"/>
</dbReference>
<dbReference type="PANTHER" id="PTHR43847">
    <property type="entry name" value="BLL3993 PROTEIN"/>
    <property type="match status" value="1"/>
</dbReference>
<keyword evidence="4 5" id="KW-0472">Membrane</keyword>
<proteinExistence type="predicted"/>
<gene>
    <name evidence="6" type="ORF">SAMN05216184_11526</name>
</gene>
<keyword evidence="3 5" id="KW-1133">Transmembrane helix</keyword>
<dbReference type="GO" id="GO:0032259">
    <property type="term" value="P:methylation"/>
    <property type="evidence" value="ECO:0007669"/>
    <property type="project" value="UniProtKB-KW"/>
</dbReference>
<keyword evidence="7" id="KW-1185">Reference proteome</keyword>
<dbReference type="Gene3D" id="1.20.120.1630">
    <property type="match status" value="1"/>
</dbReference>
<dbReference type="EMBL" id="UETB01000015">
    <property type="protein sequence ID" value="SSA46098.1"/>
    <property type="molecule type" value="Genomic_DNA"/>
</dbReference>
<evidence type="ECO:0000313" key="6">
    <source>
        <dbReference type="EMBL" id="SSA46098.1"/>
    </source>
</evidence>
<dbReference type="GO" id="GO:0012505">
    <property type="term" value="C:endomembrane system"/>
    <property type="evidence" value="ECO:0007669"/>
    <property type="project" value="UniProtKB-SubCell"/>
</dbReference>
<dbReference type="GO" id="GO:0008168">
    <property type="term" value="F:methyltransferase activity"/>
    <property type="evidence" value="ECO:0007669"/>
    <property type="project" value="UniProtKB-KW"/>
</dbReference>
<protein>
    <submittedName>
        <fullName evidence="6">Protein-S-isoprenylcysteine O-methyltransferase Ste14</fullName>
    </submittedName>
</protein>
<feature type="transmembrane region" description="Helical" evidence="5">
    <location>
        <begin position="86"/>
        <end position="106"/>
    </location>
</feature>
<dbReference type="InterPro" id="IPR052527">
    <property type="entry name" value="Metal_cation-efflux_comp"/>
</dbReference>
<dbReference type="InterPro" id="IPR007318">
    <property type="entry name" value="Phopholipid_MeTrfase"/>
</dbReference>
<evidence type="ECO:0000256" key="4">
    <source>
        <dbReference type="ARBA" id="ARBA00023136"/>
    </source>
</evidence>
<dbReference type="AlphaFoldDB" id="A0A2Y9ARZ7"/>
<evidence type="ECO:0000313" key="7">
    <source>
        <dbReference type="Proteomes" id="UP000250222"/>
    </source>
</evidence>
<keyword evidence="6" id="KW-0808">Transferase</keyword>
<sequence>MTAETAAAAALTLFLAGLVAAFGARSWIHRRRTGSTGFRGLSGAPGSAEWWGGIFFAAALVLGAAGPALALTGATAPIALPAGVQWAGLAVAIAGFVGVLAAQAGMGASWRIGVDTTERTGLVTSGMFAVVRNPIFTAMLTALLGLALLVTTAVTVAALVCLLLAVEIQVRLVEEPYLLRTHGPAYARYAQRVGRFLPGLGTLAPHPSQADE</sequence>
<feature type="transmembrane region" description="Helical" evidence="5">
    <location>
        <begin position="50"/>
        <end position="74"/>
    </location>
</feature>
<name>A0A2Y9ARZ7_9MICO</name>
<evidence type="ECO:0000256" key="2">
    <source>
        <dbReference type="ARBA" id="ARBA00022692"/>
    </source>
</evidence>
<comment type="subcellular location">
    <subcellularLocation>
        <location evidence="1">Endomembrane system</location>
        <topology evidence="1">Multi-pass membrane protein</topology>
    </subcellularLocation>
</comment>
<evidence type="ECO:0000256" key="3">
    <source>
        <dbReference type="ARBA" id="ARBA00022989"/>
    </source>
</evidence>
<dbReference type="Pfam" id="PF04191">
    <property type="entry name" value="PEMT"/>
    <property type="match status" value="1"/>
</dbReference>
<dbReference type="RefSeq" id="WP_110853471.1">
    <property type="nucleotide sequence ID" value="NZ_QKLZ01000015.1"/>
</dbReference>
<keyword evidence="6" id="KW-0489">Methyltransferase</keyword>
<feature type="transmembrane region" description="Helical" evidence="5">
    <location>
        <begin position="135"/>
        <end position="166"/>
    </location>
</feature>
<reference evidence="6 7" key="1">
    <citation type="submission" date="2016-10" db="EMBL/GenBank/DDBJ databases">
        <authorList>
            <person name="Cai Z."/>
        </authorList>
    </citation>
    <scope>NUCLEOTIDE SEQUENCE [LARGE SCALE GENOMIC DNA]</scope>
    <source>
        <strain evidence="6 7">CGMCC 1.10826</strain>
    </source>
</reference>
<keyword evidence="2 5" id="KW-0812">Transmembrane</keyword>
<evidence type="ECO:0000256" key="5">
    <source>
        <dbReference type="SAM" id="Phobius"/>
    </source>
</evidence>
<dbReference type="OrthoDB" id="941586at2"/>
<accession>A0A2Y9ARZ7</accession>
<evidence type="ECO:0000256" key="1">
    <source>
        <dbReference type="ARBA" id="ARBA00004127"/>
    </source>
</evidence>
<organism evidence="6 7">
    <name type="scientific">Georgenia satyanarayanai</name>
    <dbReference type="NCBI Taxonomy" id="860221"/>
    <lineage>
        <taxon>Bacteria</taxon>
        <taxon>Bacillati</taxon>
        <taxon>Actinomycetota</taxon>
        <taxon>Actinomycetes</taxon>
        <taxon>Micrococcales</taxon>
        <taxon>Bogoriellaceae</taxon>
        <taxon>Georgenia</taxon>
    </lineage>
</organism>